<feature type="region of interest" description="Disordered" evidence="1">
    <location>
        <begin position="186"/>
        <end position="232"/>
    </location>
</feature>
<name>A0AAV5GG52_9BASI</name>
<evidence type="ECO:0000256" key="1">
    <source>
        <dbReference type="SAM" id="MobiDB-lite"/>
    </source>
</evidence>
<protein>
    <recommendedName>
        <fullName evidence="4">BTB domain-containing protein</fullName>
    </recommendedName>
</protein>
<reference evidence="2 3" key="1">
    <citation type="submission" date="2021-12" db="EMBL/GenBank/DDBJ databases">
        <title>High titer production of polyol ester of fatty acids by Rhodotorula paludigena BS15 towards product separation-free biomass refinery.</title>
        <authorList>
            <person name="Mano J."/>
            <person name="Ono H."/>
            <person name="Tanaka T."/>
            <person name="Naito K."/>
            <person name="Sushida H."/>
            <person name="Ike M."/>
            <person name="Tokuyasu K."/>
            <person name="Kitaoka M."/>
        </authorList>
    </citation>
    <scope>NUCLEOTIDE SEQUENCE [LARGE SCALE GENOMIC DNA]</scope>
    <source>
        <strain evidence="2 3">BS15</strain>
    </source>
</reference>
<evidence type="ECO:0000313" key="3">
    <source>
        <dbReference type="Proteomes" id="UP001342314"/>
    </source>
</evidence>
<feature type="region of interest" description="Disordered" evidence="1">
    <location>
        <begin position="272"/>
        <end position="306"/>
    </location>
</feature>
<dbReference type="EMBL" id="BQKY01000004">
    <property type="protein sequence ID" value="GJN89133.1"/>
    <property type="molecule type" value="Genomic_DNA"/>
</dbReference>
<comment type="caution">
    <text evidence="2">The sequence shown here is derived from an EMBL/GenBank/DDBJ whole genome shotgun (WGS) entry which is preliminary data.</text>
</comment>
<feature type="compositionally biased region" description="Acidic residues" evidence="1">
    <location>
        <begin position="195"/>
        <end position="207"/>
    </location>
</feature>
<feature type="compositionally biased region" description="Low complexity" evidence="1">
    <location>
        <begin position="272"/>
        <end position="285"/>
    </location>
</feature>
<dbReference type="InterPro" id="IPR011333">
    <property type="entry name" value="SKP1/BTB/POZ_sf"/>
</dbReference>
<organism evidence="2 3">
    <name type="scientific">Rhodotorula paludigena</name>
    <dbReference type="NCBI Taxonomy" id="86838"/>
    <lineage>
        <taxon>Eukaryota</taxon>
        <taxon>Fungi</taxon>
        <taxon>Dikarya</taxon>
        <taxon>Basidiomycota</taxon>
        <taxon>Pucciniomycotina</taxon>
        <taxon>Microbotryomycetes</taxon>
        <taxon>Sporidiobolales</taxon>
        <taxon>Sporidiobolaceae</taxon>
        <taxon>Rhodotorula</taxon>
    </lineage>
</organism>
<evidence type="ECO:0008006" key="4">
    <source>
        <dbReference type="Google" id="ProtNLM"/>
    </source>
</evidence>
<dbReference type="Gene3D" id="3.30.710.10">
    <property type="entry name" value="Potassium Channel Kv1.1, Chain A"/>
    <property type="match status" value="1"/>
</dbReference>
<sequence length="412" mass="45523">MQTPHRIRVFTAHIDPNVPTSHEQPISLAFPPFSSGQWSISYVPAQPKNKLYQPSAVKLRWNNCNDTTTPSVRLAVEADGAVHTLVEQLSRSYGCRGEWILLVGRPSKPFKVVLEVEKPKEPVSATERCMTMIDAPQAIDVCLTFPGDSRTLFASSAMLAAVSPWWSAYLSTTGFYEDTISVSHTPAEPAWPDSDCSDDDDDDDDEETRLGVKASVAPDSPPPSPPLRTRPLIPRNMRVVPISGTSYRTFRAFLAWTYAGTVHFAPLTSSFLSASSSSSSNTTSATKRRRQALAPLSSLHPSRPTPVSPKSLYRLAHFLDIPSLQSLALSALAERLTVEGVAAELFARPALGEAYDEVLDYEVDFARENWEEVKVSRAMKEASRRMKVDANPYEVETLLRLLDVQDEGDEEV</sequence>
<dbReference type="SUPFAM" id="SSF54695">
    <property type="entry name" value="POZ domain"/>
    <property type="match status" value="1"/>
</dbReference>
<evidence type="ECO:0000313" key="2">
    <source>
        <dbReference type="EMBL" id="GJN89133.1"/>
    </source>
</evidence>
<gene>
    <name evidence="2" type="ORF">Rhopal_002107-T1</name>
</gene>
<accession>A0AAV5GG52</accession>
<feature type="compositionally biased region" description="Pro residues" evidence="1">
    <location>
        <begin position="219"/>
        <end position="228"/>
    </location>
</feature>
<keyword evidence="3" id="KW-1185">Reference proteome</keyword>
<dbReference type="Proteomes" id="UP001342314">
    <property type="component" value="Unassembled WGS sequence"/>
</dbReference>
<proteinExistence type="predicted"/>
<dbReference type="AlphaFoldDB" id="A0AAV5GG52"/>